<dbReference type="EMBL" id="JARQWQ010000106">
    <property type="protein sequence ID" value="KAK2550771.1"/>
    <property type="molecule type" value="Genomic_DNA"/>
</dbReference>
<evidence type="ECO:0000313" key="2">
    <source>
        <dbReference type="EMBL" id="KAK2550771.1"/>
    </source>
</evidence>
<evidence type="ECO:0000256" key="1">
    <source>
        <dbReference type="SAM" id="MobiDB-lite"/>
    </source>
</evidence>
<dbReference type="Proteomes" id="UP001249851">
    <property type="component" value="Unassembled WGS sequence"/>
</dbReference>
<sequence>MPNLRCEIERELSMVAQRAGLGETSERPTATDLALHTLATAESSNADVRVLGIGSKQSEENDGGETIPLEEKEVRYRKERVTAEDGRTVKNYFIRVTRLSPSDTSPSGLELSAASNLSP</sequence>
<evidence type="ECO:0000313" key="3">
    <source>
        <dbReference type="Proteomes" id="UP001249851"/>
    </source>
</evidence>
<proteinExistence type="predicted"/>
<organism evidence="2 3">
    <name type="scientific">Acropora cervicornis</name>
    <name type="common">Staghorn coral</name>
    <dbReference type="NCBI Taxonomy" id="6130"/>
    <lineage>
        <taxon>Eukaryota</taxon>
        <taxon>Metazoa</taxon>
        <taxon>Cnidaria</taxon>
        <taxon>Anthozoa</taxon>
        <taxon>Hexacorallia</taxon>
        <taxon>Scleractinia</taxon>
        <taxon>Astrocoeniina</taxon>
        <taxon>Acroporidae</taxon>
        <taxon>Acropora</taxon>
    </lineage>
</organism>
<keyword evidence="3" id="KW-1185">Reference proteome</keyword>
<gene>
    <name evidence="2" type="ORF">P5673_028448</name>
</gene>
<feature type="region of interest" description="Disordered" evidence="1">
    <location>
        <begin position="99"/>
        <end position="119"/>
    </location>
</feature>
<protein>
    <submittedName>
        <fullName evidence="2">Uncharacterized protein</fullName>
    </submittedName>
</protein>
<accession>A0AAD9UUT5</accession>
<dbReference type="AlphaFoldDB" id="A0AAD9UUT5"/>
<comment type="caution">
    <text evidence="2">The sequence shown here is derived from an EMBL/GenBank/DDBJ whole genome shotgun (WGS) entry which is preliminary data.</text>
</comment>
<reference evidence="2" key="2">
    <citation type="journal article" date="2023" name="Science">
        <title>Genomic signatures of disease resistance in endangered staghorn corals.</title>
        <authorList>
            <person name="Vollmer S.V."/>
            <person name="Selwyn J.D."/>
            <person name="Despard B.A."/>
            <person name="Roesel C.L."/>
        </authorList>
    </citation>
    <scope>NUCLEOTIDE SEQUENCE</scope>
    <source>
        <strain evidence="2">K2</strain>
    </source>
</reference>
<reference evidence="2" key="1">
    <citation type="journal article" date="2023" name="G3 (Bethesda)">
        <title>Whole genome assembly and annotation of the endangered Caribbean coral Acropora cervicornis.</title>
        <authorList>
            <person name="Selwyn J.D."/>
            <person name="Vollmer S.V."/>
        </authorList>
    </citation>
    <scope>NUCLEOTIDE SEQUENCE</scope>
    <source>
        <strain evidence="2">K2</strain>
    </source>
</reference>
<name>A0AAD9UUT5_ACRCE</name>